<proteinExistence type="predicted"/>
<dbReference type="Proteomes" id="UP000198424">
    <property type="component" value="Unassembled WGS sequence"/>
</dbReference>
<dbReference type="STRING" id="991.IW20_18760"/>
<dbReference type="NCBIfam" id="TIGR03696">
    <property type="entry name" value="Rhs_assc_core"/>
    <property type="match status" value="1"/>
</dbReference>
<dbReference type="InterPro" id="IPR022385">
    <property type="entry name" value="Rhs_assc_core"/>
</dbReference>
<dbReference type="PANTHER" id="PTHR32305:SF15">
    <property type="entry name" value="PROTEIN RHSA-RELATED"/>
    <property type="match status" value="1"/>
</dbReference>
<reference evidence="1 3" key="1">
    <citation type="submission" date="2014-07" db="EMBL/GenBank/DDBJ databases">
        <title>Genome of Flavobacterium hydatis DSM 2063.</title>
        <authorList>
            <person name="Pipes S.E."/>
            <person name="Stropko S.J."/>
            <person name="Newman J.D."/>
        </authorList>
    </citation>
    <scope>NUCLEOTIDE SEQUENCE [LARGE SCALE GENOMIC DNA]</scope>
    <source>
        <strain evidence="1 3">DSM 2063</strain>
    </source>
</reference>
<name>A0A086A5N6_FLAHY</name>
<dbReference type="Gene3D" id="2.180.10.10">
    <property type="entry name" value="RHS repeat-associated core"/>
    <property type="match status" value="1"/>
</dbReference>
<evidence type="ECO:0000313" key="3">
    <source>
        <dbReference type="Proteomes" id="UP000028712"/>
    </source>
</evidence>
<evidence type="ECO:0000313" key="4">
    <source>
        <dbReference type="Proteomes" id="UP000198424"/>
    </source>
</evidence>
<organism evidence="1 3">
    <name type="scientific">Flavobacterium hydatis</name>
    <name type="common">Cytophaga aquatilis</name>
    <dbReference type="NCBI Taxonomy" id="991"/>
    <lineage>
        <taxon>Bacteria</taxon>
        <taxon>Pseudomonadati</taxon>
        <taxon>Bacteroidota</taxon>
        <taxon>Flavobacteriia</taxon>
        <taxon>Flavobacteriales</taxon>
        <taxon>Flavobacteriaceae</taxon>
        <taxon>Flavobacterium</taxon>
    </lineage>
</organism>
<accession>A0A086A5N6</accession>
<dbReference type="EMBL" id="MUGY01000010">
    <property type="protein sequence ID" value="OXA94248.1"/>
    <property type="molecule type" value="Genomic_DNA"/>
</dbReference>
<reference evidence="2 4" key="2">
    <citation type="submission" date="2016-11" db="EMBL/GenBank/DDBJ databases">
        <title>Whole genomes of Flavobacteriaceae.</title>
        <authorList>
            <person name="Stine C."/>
            <person name="Li C."/>
            <person name="Tadesse D."/>
        </authorList>
    </citation>
    <scope>NUCLEOTIDE SEQUENCE [LARGE SCALE GENOMIC DNA]</scope>
    <source>
        <strain evidence="2 4">ATCC 29551</strain>
    </source>
</reference>
<evidence type="ECO:0000313" key="1">
    <source>
        <dbReference type="EMBL" id="KFF12000.1"/>
    </source>
</evidence>
<dbReference type="Proteomes" id="UP000028712">
    <property type="component" value="Unassembled WGS sequence"/>
</dbReference>
<gene>
    <name evidence="2" type="ORF">B0A62_11365</name>
    <name evidence="1" type="ORF">IW20_18760</name>
</gene>
<dbReference type="PANTHER" id="PTHR32305">
    <property type="match status" value="1"/>
</dbReference>
<sequence length="1531" mass="167621">MAVLGTPRFDSIVKTKPYKIVYPDFYQVIQITDFTVPVQTSLTAGSISIKNNILTVNFNFSWAPRKIRTGVIKTLNCSPPLPDMELGPILSSKGEDNTGHYAKIKDNSLVIYTPFNLDFKTIPTGPNLRKELLGAPPVTRSVPLGNVFTCNNSTGSNAVLSIDKNELTIYLGTENPSSSPISISTCLLKTGIIEDLGPTVAYDGDLGPLNDNNGLPTGYGAKIVSHDLVFYEISPVPQLPNGCSLNSYHDLSADYAYDQNNHWTHEISYDSKGNPINQSRIYFDDLGKPTVSLSKDYVTNKIWGTETTYDDFGRPDKNSFMAPSPLATFEKTNFLTDAKQTQLELYPVNLSIGAITSSKDYKTTKSILANGAVSNGLTISLTSSSITLGAGFTVTATSGSSFKATAENLTSVSGKESLANYYSDNNTDELYQATAAQPFAQNNYDQLNPGNVINVVGGNKINGEWKTGYSYTVPAAQEMYYVFGTDYYEGTITAGKEEVVTSFHKSVSIDANGNENVAFTDGEGKLLASARSGGTTSYPVVSLIGTQGFVDVHIPTGTQSNQISLIGNASLYNIFNLKTGLITSSLIGGNAYRIEAVTTPLSDPKTYISGGVPTYDSGVLGIAYSVNYYDYEVNIYNKTGQLIKTIQPNGFVANTSIIASPSYLSSPNFATTYTYNTLGQIIQTTSSDQGTSKFIYRNDGQIRYSQSALQNDSKISYINYDTYSRPIESGVVDANWASATASNPDTALIAGTQTEQTFTIYDSSDNNLTSETLPTNLTLNSVLATAGIPTTNYTQNNLSGNVAISYTKPAATITAITWYSYDIYGRVEWMVQYNEGIGAKTIHYEYDHKGNVKKVLFQKDKSPELFVHQYTYDSNSELTKVETSTDNNSFATQADYAYYKTGELKRVNIALGLQGLDYVYTLGGQLKSINHPSLESSKDPGGDANDVFGVSLDYYNGDYLRTGRNITSSPTAGADYNGNIKATRWTNKGVPGDFSGSTANQKGYLYNYDRNNWLTTATFGNTNSSTAAINPTNSLAEGGLTYDPNGNIKTLQRTNETGLIIDNLTYNYAGKNQLNSVTENAVATADPTDIENQAANNYEYDAIGQMTRNVQENLYYFYSTQGLVTEIRKGLTNVVVKFFYNERGQRIKKESYNTSTFLLQNTTFYELDLSGNTLAVYNLPNGGSIAQTDLSIFGLNRLGVYNKTTATSSYEITDHLGNVRAVIQKAGGNPVIQSYADYYPFGEQLPMRNSLSNYRYAYQGQEKDSETNMEAFQLRLWDGRIGRWLSPDPYGQYSSPYLGMGNNPIGAIDPDGGWTWKIWANIQRNKAIRAGLEPGELRKFGEEWGFQTSSVSSEFNDGKLITGVVITRHTHSFDTPNLITKDIPNIFENTRNLLDSDKTKLPIGLSIFQGIGYSYYKFGDDMFVHGTNAFTKSARHLDGYGADPNEVLDAGISNVIRAGSALVGHIGDVNLIKGIDVARFNKAFKGTFVARLAPATKGFIIRQVNKYMVKPVKTPEAIIKTSTKYSKKINK</sequence>
<evidence type="ECO:0000313" key="2">
    <source>
        <dbReference type="EMBL" id="OXA94248.1"/>
    </source>
</evidence>
<dbReference type="InterPro" id="IPR050708">
    <property type="entry name" value="T6SS_VgrG/RHS"/>
</dbReference>
<protein>
    <submittedName>
        <fullName evidence="2">RHS repeat-associated core domain-containing protein</fullName>
    </submittedName>
</protein>
<dbReference type="EMBL" id="JPRM01000032">
    <property type="protein sequence ID" value="KFF12000.1"/>
    <property type="molecule type" value="Genomic_DNA"/>
</dbReference>
<dbReference type="eggNOG" id="COG3209">
    <property type="taxonomic scope" value="Bacteria"/>
</dbReference>
<comment type="caution">
    <text evidence="1">The sequence shown here is derived from an EMBL/GenBank/DDBJ whole genome shotgun (WGS) entry which is preliminary data.</text>
</comment>
<keyword evidence="4" id="KW-1185">Reference proteome</keyword>